<gene>
    <name evidence="1" type="ORF">SDC9_189373</name>
</gene>
<proteinExistence type="predicted"/>
<protein>
    <submittedName>
        <fullName evidence="1">Uncharacterized protein</fullName>
    </submittedName>
</protein>
<comment type="caution">
    <text evidence="1">The sequence shown here is derived from an EMBL/GenBank/DDBJ whole genome shotgun (WGS) entry which is preliminary data.</text>
</comment>
<organism evidence="1">
    <name type="scientific">bioreactor metagenome</name>
    <dbReference type="NCBI Taxonomy" id="1076179"/>
    <lineage>
        <taxon>unclassified sequences</taxon>
        <taxon>metagenomes</taxon>
        <taxon>ecological metagenomes</taxon>
    </lineage>
</organism>
<dbReference type="AlphaFoldDB" id="A0A645HRY1"/>
<evidence type="ECO:0000313" key="1">
    <source>
        <dbReference type="EMBL" id="MPN41818.1"/>
    </source>
</evidence>
<sequence>MIKNQLMIVAMIKANDHILKGKRIKIFNQIMFNTIIVKTNRLTLEVHTKGFIYSFLFSMRYSIITFNMTTIAM</sequence>
<reference evidence="1" key="1">
    <citation type="submission" date="2019-08" db="EMBL/GenBank/DDBJ databases">
        <authorList>
            <person name="Kucharzyk K."/>
            <person name="Murdoch R.W."/>
            <person name="Higgins S."/>
            <person name="Loffler F."/>
        </authorList>
    </citation>
    <scope>NUCLEOTIDE SEQUENCE</scope>
</reference>
<accession>A0A645HRY1</accession>
<dbReference type="EMBL" id="VSSQ01099111">
    <property type="protein sequence ID" value="MPN41818.1"/>
    <property type="molecule type" value="Genomic_DNA"/>
</dbReference>
<name>A0A645HRY1_9ZZZZ</name>